<dbReference type="PROSITE" id="PS00383">
    <property type="entry name" value="TYR_PHOSPHATASE_1"/>
    <property type="match status" value="1"/>
</dbReference>
<evidence type="ECO:0000313" key="4">
    <source>
        <dbReference type="Proteomes" id="UP000237440"/>
    </source>
</evidence>
<organism evidence="3 4">
    <name type="scientific">Pseudomonas laurylsulfativorans</name>
    <dbReference type="NCBI Taxonomy" id="1943631"/>
    <lineage>
        <taxon>Bacteria</taxon>
        <taxon>Pseudomonadati</taxon>
        <taxon>Pseudomonadota</taxon>
        <taxon>Gammaproteobacteria</taxon>
        <taxon>Pseudomonadales</taxon>
        <taxon>Pseudomonadaceae</taxon>
        <taxon>Pseudomonas</taxon>
    </lineage>
</organism>
<dbReference type="Gene3D" id="3.90.190.10">
    <property type="entry name" value="Protein tyrosine phosphatase superfamily"/>
    <property type="match status" value="1"/>
</dbReference>
<evidence type="ECO:0000313" key="3">
    <source>
        <dbReference type="EMBL" id="POF44259.1"/>
    </source>
</evidence>
<dbReference type="GO" id="GO:0004721">
    <property type="term" value="F:phosphoprotein phosphatase activity"/>
    <property type="evidence" value="ECO:0007669"/>
    <property type="project" value="InterPro"/>
</dbReference>
<dbReference type="PANTHER" id="PTHR31126:SF1">
    <property type="entry name" value="TYROSINE SPECIFIC PROTEIN PHOSPHATASES DOMAIN-CONTAINING PROTEIN"/>
    <property type="match status" value="1"/>
</dbReference>
<sequence length="261" mass="28658">MVHQQTLRLQGADNFRSLKGMVARCGRRIGGDALLRADQLHSLTAEDWQALQRLGLRTVCDLRSAGERDRYPNRVPDPAIEQLHLEVLGDVRADPRVAAMLADNPQTEDARGMMLEVYRQLPGLLAPLLPALFKLFTEGKGSVLIHCTAGKDRTGVAVMLLLHALGVSAEHILDDYLRSARRFSQLNAGRQEAISHAVSRMAGRSVSEAALDAVLDARPEYLNAAYAVIESEYGGLDRYLQRFSGLSSAGFQTLRDTLLVA</sequence>
<accession>A0A2S3VXB1</accession>
<dbReference type="InterPro" id="IPR016130">
    <property type="entry name" value="Tyr_Pase_AS"/>
</dbReference>
<feature type="domain" description="Tyrosine specific protein phosphatases" evidence="2">
    <location>
        <begin position="119"/>
        <end position="174"/>
    </location>
</feature>
<evidence type="ECO:0000259" key="2">
    <source>
        <dbReference type="PROSITE" id="PS50056"/>
    </source>
</evidence>
<comment type="caution">
    <text evidence="3">The sequence shown here is derived from an EMBL/GenBank/DDBJ whole genome shotgun (WGS) entry which is preliminary data.</text>
</comment>
<dbReference type="PANTHER" id="PTHR31126">
    <property type="entry name" value="TYROSINE-PROTEIN PHOSPHATASE"/>
    <property type="match status" value="1"/>
</dbReference>
<gene>
    <name evidence="3" type="ORF">B0D71_05580</name>
</gene>
<name>A0A2S3VXB1_9PSED</name>
<comment type="similarity">
    <text evidence="1">Belongs to the protein-tyrosine phosphatase family.</text>
</comment>
<dbReference type="InterPro" id="IPR026893">
    <property type="entry name" value="Tyr/Ser_Pase_IphP-type"/>
</dbReference>
<dbReference type="AlphaFoldDB" id="A0A2S3VXB1"/>
<dbReference type="InterPro" id="IPR029021">
    <property type="entry name" value="Prot-tyrosine_phosphatase-like"/>
</dbReference>
<dbReference type="OrthoDB" id="1188001at2"/>
<dbReference type="Pfam" id="PF13350">
    <property type="entry name" value="Y_phosphatase3"/>
    <property type="match status" value="1"/>
</dbReference>
<protein>
    <submittedName>
        <fullName evidence="3">Protein tyrosine phosphatase</fullName>
    </submittedName>
</protein>
<dbReference type="EMBL" id="MUJK01000001">
    <property type="protein sequence ID" value="POF44259.1"/>
    <property type="molecule type" value="Genomic_DNA"/>
</dbReference>
<dbReference type="PROSITE" id="PS50056">
    <property type="entry name" value="TYR_PHOSPHATASE_2"/>
    <property type="match status" value="1"/>
</dbReference>
<dbReference type="RefSeq" id="WP_103393868.1">
    <property type="nucleotide sequence ID" value="NZ_MUJK01000001.1"/>
</dbReference>
<proteinExistence type="inferred from homology"/>
<reference evidence="4" key="1">
    <citation type="submission" date="2017-02" db="EMBL/GenBank/DDBJ databases">
        <authorList>
            <person name="Furmanczyk E.M."/>
        </authorList>
    </citation>
    <scope>NUCLEOTIDE SEQUENCE [LARGE SCALE GENOMIC DNA]</scope>
    <source>
        <strain evidence="4">AP3_22</strain>
    </source>
</reference>
<keyword evidence="4" id="KW-1185">Reference proteome</keyword>
<dbReference type="SUPFAM" id="SSF52799">
    <property type="entry name" value="(Phosphotyrosine protein) phosphatases II"/>
    <property type="match status" value="1"/>
</dbReference>
<dbReference type="InterPro" id="IPR000387">
    <property type="entry name" value="Tyr_Pase_dom"/>
</dbReference>
<dbReference type="Proteomes" id="UP000237440">
    <property type="component" value="Unassembled WGS sequence"/>
</dbReference>
<evidence type="ECO:0000256" key="1">
    <source>
        <dbReference type="ARBA" id="ARBA00009580"/>
    </source>
</evidence>